<dbReference type="Proteomes" id="UP000004995">
    <property type="component" value="Unassembled WGS sequence"/>
</dbReference>
<dbReference type="Gramene" id="KQK94186">
    <property type="protein sequence ID" value="KQK94186"/>
    <property type="gene ID" value="SETIT_028398mg"/>
</dbReference>
<evidence type="ECO:0000313" key="2">
    <source>
        <dbReference type="EnsemblPlants" id="KQK94186"/>
    </source>
</evidence>
<evidence type="ECO:0000256" key="1">
    <source>
        <dbReference type="SAM" id="SignalP"/>
    </source>
</evidence>
<sequence>MNHCQCGESISLFLTSLLGRLLFLPRLSRAALFFFSELQHWCCESCSFFFFCSLFHI</sequence>
<dbReference type="InParanoid" id="K3ZP68"/>
<dbReference type="EMBL" id="AGNK02004777">
    <property type="status" value="NOT_ANNOTATED_CDS"/>
    <property type="molecule type" value="Genomic_DNA"/>
</dbReference>
<keyword evidence="3" id="KW-1185">Reference proteome</keyword>
<dbReference type="HOGENOM" id="CLU_3000076_0_0_1"/>
<feature type="signal peptide" evidence="1">
    <location>
        <begin position="1"/>
        <end position="30"/>
    </location>
</feature>
<organism evidence="2 3">
    <name type="scientific">Setaria italica</name>
    <name type="common">Foxtail millet</name>
    <name type="synonym">Panicum italicum</name>
    <dbReference type="NCBI Taxonomy" id="4555"/>
    <lineage>
        <taxon>Eukaryota</taxon>
        <taxon>Viridiplantae</taxon>
        <taxon>Streptophyta</taxon>
        <taxon>Embryophyta</taxon>
        <taxon>Tracheophyta</taxon>
        <taxon>Spermatophyta</taxon>
        <taxon>Magnoliopsida</taxon>
        <taxon>Liliopsida</taxon>
        <taxon>Poales</taxon>
        <taxon>Poaceae</taxon>
        <taxon>PACMAD clade</taxon>
        <taxon>Panicoideae</taxon>
        <taxon>Panicodae</taxon>
        <taxon>Paniceae</taxon>
        <taxon>Cenchrinae</taxon>
        <taxon>Setaria</taxon>
    </lineage>
</organism>
<reference evidence="3" key="1">
    <citation type="journal article" date="2012" name="Nat. Biotechnol.">
        <title>Reference genome sequence of the model plant Setaria.</title>
        <authorList>
            <person name="Bennetzen J.L."/>
            <person name="Schmutz J."/>
            <person name="Wang H."/>
            <person name="Percifield R."/>
            <person name="Hawkins J."/>
            <person name="Pontaroli A.C."/>
            <person name="Estep M."/>
            <person name="Feng L."/>
            <person name="Vaughn J.N."/>
            <person name="Grimwood J."/>
            <person name="Jenkins J."/>
            <person name="Barry K."/>
            <person name="Lindquist E."/>
            <person name="Hellsten U."/>
            <person name="Deshpande S."/>
            <person name="Wang X."/>
            <person name="Wu X."/>
            <person name="Mitros T."/>
            <person name="Triplett J."/>
            <person name="Yang X."/>
            <person name="Ye C.Y."/>
            <person name="Mauro-Herrera M."/>
            <person name="Wang L."/>
            <person name="Li P."/>
            <person name="Sharma M."/>
            <person name="Sharma R."/>
            <person name="Ronald P.C."/>
            <person name="Panaud O."/>
            <person name="Kellogg E.A."/>
            <person name="Brutnell T.P."/>
            <person name="Doust A.N."/>
            <person name="Tuskan G.A."/>
            <person name="Rokhsar D."/>
            <person name="Devos K.M."/>
        </authorList>
    </citation>
    <scope>NUCLEOTIDE SEQUENCE [LARGE SCALE GENOMIC DNA]</scope>
    <source>
        <strain evidence="3">cv. Yugu1</strain>
    </source>
</reference>
<dbReference type="EnsemblPlants" id="KQK94186">
    <property type="protein sequence ID" value="KQK94186"/>
    <property type="gene ID" value="SETIT_028398mg"/>
</dbReference>
<protein>
    <submittedName>
        <fullName evidence="2">Uncharacterized protein</fullName>
    </submittedName>
</protein>
<evidence type="ECO:0000313" key="3">
    <source>
        <dbReference type="Proteomes" id="UP000004995"/>
    </source>
</evidence>
<proteinExistence type="predicted"/>
<dbReference type="AlphaFoldDB" id="K3ZP68"/>
<accession>K3ZP68</accession>
<name>K3ZP68_SETIT</name>
<feature type="chain" id="PRO_5010128060" evidence="1">
    <location>
        <begin position="31"/>
        <end position="57"/>
    </location>
</feature>
<keyword evidence="1" id="KW-0732">Signal</keyword>
<reference evidence="2" key="2">
    <citation type="submission" date="2018-08" db="UniProtKB">
        <authorList>
            <consortium name="EnsemblPlants"/>
        </authorList>
    </citation>
    <scope>IDENTIFICATION</scope>
    <source>
        <strain evidence="2">Yugu1</strain>
    </source>
</reference>